<sequence>MSKPTCRWAQRKDSVFLTLDIADVKNESIDVSDTKLTFKGTSNNIPYEVVFEFFEEVTKEGSKWAVHGKSTELAIKKKTPAFWPRLTKSKAKLQWLSIDWSRWVDEDDAEDGDIDTSYMDDIGGGADIEPEDDDEEEAEHEHGPDCNHDHDHKE</sequence>
<dbReference type="InterPro" id="IPR008978">
    <property type="entry name" value="HSP20-like_chaperone"/>
</dbReference>
<dbReference type="GO" id="GO:0051087">
    <property type="term" value="F:protein-folding chaperone binding"/>
    <property type="evidence" value="ECO:0007669"/>
    <property type="project" value="TreeGrafter"/>
</dbReference>
<accession>A0A6B2LNI9</accession>
<dbReference type="PROSITE" id="PS51203">
    <property type="entry name" value="CS"/>
    <property type="match status" value="1"/>
</dbReference>
<feature type="compositionally biased region" description="Acidic residues" evidence="2">
    <location>
        <begin position="128"/>
        <end position="138"/>
    </location>
</feature>
<dbReference type="GO" id="GO:0006457">
    <property type="term" value="P:protein folding"/>
    <property type="evidence" value="ECO:0007669"/>
    <property type="project" value="TreeGrafter"/>
</dbReference>
<dbReference type="InterPro" id="IPR007052">
    <property type="entry name" value="CS_dom"/>
</dbReference>
<feature type="compositionally biased region" description="Basic and acidic residues" evidence="2">
    <location>
        <begin position="139"/>
        <end position="154"/>
    </location>
</feature>
<protein>
    <recommendedName>
        <fullName evidence="3">CS domain-containing protein</fullName>
    </recommendedName>
</protein>
<dbReference type="PANTHER" id="PTHR22932">
    <property type="entry name" value="TELOMERASE-BINDING PROTEIN P23 HSP90 CO-CHAPERONE"/>
    <property type="match status" value="1"/>
</dbReference>
<dbReference type="EMBL" id="GIBP01009644">
    <property type="protein sequence ID" value="NDV38613.1"/>
    <property type="molecule type" value="Transcribed_RNA"/>
</dbReference>
<comment type="similarity">
    <text evidence="1">Belongs to the p23/wos2 family.</text>
</comment>
<dbReference type="AlphaFoldDB" id="A0A6B2LNI9"/>
<dbReference type="CDD" id="cd06465">
    <property type="entry name" value="p23_hB-ind1_like"/>
    <property type="match status" value="1"/>
</dbReference>
<name>A0A6B2LNI9_9EUKA</name>
<dbReference type="Pfam" id="PF04969">
    <property type="entry name" value="CS"/>
    <property type="match status" value="1"/>
</dbReference>
<dbReference type="PANTHER" id="PTHR22932:SF1">
    <property type="entry name" value="CO-CHAPERONE PROTEIN DAF-41"/>
    <property type="match status" value="1"/>
</dbReference>
<dbReference type="FunFam" id="2.60.40.790:FF:000039">
    <property type="entry name" value="CS domain containing protein"/>
    <property type="match status" value="1"/>
</dbReference>
<evidence type="ECO:0000313" key="4">
    <source>
        <dbReference type="EMBL" id="NDV38613.1"/>
    </source>
</evidence>
<reference evidence="4" key="1">
    <citation type="journal article" date="2020" name="J. Eukaryot. Microbiol.">
        <title>De novo Sequencing, Assembly and Annotation of the Transcriptome for the Free-Living Testate Amoeba Arcella intermedia.</title>
        <authorList>
            <person name="Ribeiro G.M."/>
            <person name="Porfirio-Sousa A.L."/>
            <person name="Maurer-Alcala X.X."/>
            <person name="Katz L.A."/>
            <person name="Lahr D.J.G."/>
        </authorList>
    </citation>
    <scope>NUCLEOTIDE SEQUENCE</scope>
</reference>
<dbReference type="GO" id="GO:0051879">
    <property type="term" value="F:Hsp90 protein binding"/>
    <property type="evidence" value="ECO:0007669"/>
    <property type="project" value="InterPro"/>
</dbReference>
<dbReference type="Gene3D" id="2.60.40.790">
    <property type="match status" value="1"/>
</dbReference>
<evidence type="ECO:0000259" key="3">
    <source>
        <dbReference type="PROSITE" id="PS51203"/>
    </source>
</evidence>
<organism evidence="4">
    <name type="scientific">Arcella intermedia</name>
    <dbReference type="NCBI Taxonomy" id="1963864"/>
    <lineage>
        <taxon>Eukaryota</taxon>
        <taxon>Amoebozoa</taxon>
        <taxon>Tubulinea</taxon>
        <taxon>Elardia</taxon>
        <taxon>Arcellinida</taxon>
        <taxon>Sphaerothecina</taxon>
        <taxon>Arcellidae</taxon>
        <taxon>Arcella</taxon>
    </lineage>
</organism>
<evidence type="ECO:0000256" key="1">
    <source>
        <dbReference type="ARBA" id="ARBA00025733"/>
    </source>
</evidence>
<dbReference type="SUPFAM" id="SSF49764">
    <property type="entry name" value="HSP20-like chaperones"/>
    <property type="match status" value="1"/>
</dbReference>
<dbReference type="InterPro" id="IPR045250">
    <property type="entry name" value="p23-like"/>
</dbReference>
<dbReference type="GO" id="GO:0051131">
    <property type="term" value="P:chaperone-mediated protein complex assembly"/>
    <property type="evidence" value="ECO:0007669"/>
    <property type="project" value="TreeGrafter"/>
</dbReference>
<feature type="region of interest" description="Disordered" evidence="2">
    <location>
        <begin position="109"/>
        <end position="154"/>
    </location>
</feature>
<feature type="domain" description="CS" evidence="3">
    <location>
        <begin position="1"/>
        <end position="87"/>
    </location>
</feature>
<proteinExistence type="inferred from homology"/>
<dbReference type="GO" id="GO:0005634">
    <property type="term" value="C:nucleus"/>
    <property type="evidence" value="ECO:0007669"/>
    <property type="project" value="TreeGrafter"/>
</dbReference>
<dbReference type="GO" id="GO:0005829">
    <property type="term" value="C:cytosol"/>
    <property type="evidence" value="ECO:0007669"/>
    <property type="project" value="TreeGrafter"/>
</dbReference>
<evidence type="ECO:0000256" key="2">
    <source>
        <dbReference type="SAM" id="MobiDB-lite"/>
    </source>
</evidence>